<sequence>MTASYAPNKAVRDGHDEDDERRNSGNPSHRGSGTETPPEDQWLVLVILYMIRAMIHSIRYMYDVGSNIVANIPREFYLNALVPPAEQLGIPAPANAANNANIAEEPYVPDFPVHMPHFDPGAGPDTHLGRRWYVVFVGRQVGVFDSWDEVLAATAGVSGQSQRRFTSFAMARDAFNIALARRNVRWVPDPVEEPEPSGSNTKDMPPKRDDDGPGAAGGTFGRVAGGFIKREV</sequence>
<dbReference type="InterPro" id="IPR011320">
    <property type="entry name" value="RNase_H1_N"/>
</dbReference>
<name>A0A4Y7PXJ4_9AGAM</name>
<feature type="domain" description="Ribonuclease H1 N-terminal" evidence="2">
    <location>
        <begin position="132"/>
        <end position="173"/>
    </location>
</feature>
<dbReference type="Proteomes" id="UP000294933">
    <property type="component" value="Unassembled WGS sequence"/>
</dbReference>
<feature type="compositionally biased region" description="Polar residues" evidence="1">
    <location>
        <begin position="24"/>
        <end position="35"/>
    </location>
</feature>
<dbReference type="Pfam" id="PF01693">
    <property type="entry name" value="Cauli_VI"/>
    <property type="match status" value="1"/>
</dbReference>
<dbReference type="EMBL" id="ML170193">
    <property type="protein sequence ID" value="TDL19766.1"/>
    <property type="molecule type" value="Genomic_DNA"/>
</dbReference>
<feature type="compositionally biased region" description="Gly residues" evidence="1">
    <location>
        <begin position="214"/>
        <end position="224"/>
    </location>
</feature>
<reference evidence="3 4" key="1">
    <citation type="submission" date="2018-06" db="EMBL/GenBank/DDBJ databases">
        <title>A transcriptomic atlas of mushroom development highlights an independent origin of complex multicellularity.</title>
        <authorList>
            <consortium name="DOE Joint Genome Institute"/>
            <person name="Krizsan K."/>
            <person name="Almasi E."/>
            <person name="Merenyi Z."/>
            <person name="Sahu N."/>
            <person name="Viragh M."/>
            <person name="Koszo T."/>
            <person name="Mondo S."/>
            <person name="Kiss B."/>
            <person name="Balint B."/>
            <person name="Kues U."/>
            <person name="Barry K."/>
            <person name="Hegedus J.C."/>
            <person name="Henrissat B."/>
            <person name="Johnson J."/>
            <person name="Lipzen A."/>
            <person name="Ohm R."/>
            <person name="Nagy I."/>
            <person name="Pangilinan J."/>
            <person name="Yan J."/>
            <person name="Xiong Y."/>
            <person name="Grigoriev I.V."/>
            <person name="Hibbett D.S."/>
            <person name="Nagy L.G."/>
        </authorList>
    </citation>
    <scope>NUCLEOTIDE SEQUENCE [LARGE SCALE GENOMIC DNA]</scope>
    <source>
        <strain evidence="3 4">SZMC22713</strain>
    </source>
</reference>
<keyword evidence="4" id="KW-1185">Reference proteome</keyword>
<dbReference type="InterPro" id="IPR037056">
    <property type="entry name" value="RNase_H1_N_sf"/>
</dbReference>
<gene>
    <name evidence="3" type="ORF">BD410DRAFT_841749</name>
</gene>
<dbReference type="Gene3D" id="3.40.970.10">
    <property type="entry name" value="Ribonuclease H1, N-terminal domain"/>
    <property type="match status" value="1"/>
</dbReference>
<feature type="region of interest" description="Disordered" evidence="1">
    <location>
        <begin position="1"/>
        <end position="36"/>
    </location>
</feature>
<evidence type="ECO:0000259" key="2">
    <source>
        <dbReference type="Pfam" id="PF01693"/>
    </source>
</evidence>
<evidence type="ECO:0000313" key="4">
    <source>
        <dbReference type="Proteomes" id="UP000294933"/>
    </source>
</evidence>
<dbReference type="OrthoDB" id="3270804at2759"/>
<feature type="region of interest" description="Disordered" evidence="1">
    <location>
        <begin position="188"/>
        <end position="232"/>
    </location>
</feature>
<evidence type="ECO:0000313" key="3">
    <source>
        <dbReference type="EMBL" id="TDL19766.1"/>
    </source>
</evidence>
<dbReference type="AlphaFoldDB" id="A0A4Y7PXJ4"/>
<organism evidence="3 4">
    <name type="scientific">Rickenella mellea</name>
    <dbReference type="NCBI Taxonomy" id="50990"/>
    <lineage>
        <taxon>Eukaryota</taxon>
        <taxon>Fungi</taxon>
        <taxon>Dikarya</taxon>
        <taxon>Basidiomycota</taxon>
        <taxon>Agaricomycotina</taxon>
        <taxon>Agaricomycetes</taxon>
        <taxon>Hymenochaetales</taxon>
        <taxon>Rickenellaceae</taxon>
        <taxon>Rickenella</taxon>
    </lineage>
</organism>
<protein>
    <recommendedName>
        <fullName evidence="2">Ribonuclease H1 N-terminal domain-containing protein</fullName>
    </recommendedName>
</protein>
<proteinExistence type="predicted"/>
<dbReference type="InterPro" id="IPR009027">
    <property type="entry name" value="Ribosomal_bL9/RNase_H1_N"/>
</dbReference>
<dbReference type="VEuPathDB" id="FungiDB:BD410DRAFT_841749"/>
<dbReference type="SUPFAM" id="SSF55658">
    <property type="entry name" value="L9 N-domain-like"/>
    <property type="match status" value="1"/>
</dbReference>
<feature type="compositionally biased region" description="Basic and acidic residues" evidence="1">
    <location>
        <begin position="10"/>
        <end position="23"/>
    </location>
</feature>
<accession>A0A4Y7PXJ4</accession>
<evidence type="ECO:0000256" key="1">
    <source>
        <dbReference type="SAM" id="MobiDB-lite"/>
    </source>
</evidence>